<evidence type="ECO:0000256" key="1">
    <source>
        <dbReference type="SAM" id="Phobius"/>
    </source>
</evidence>
<evidence type="ECO:0000313" key="3">
    <source>
        <dbReference type="Proteomes" id="UP001215598"/>
    </source>
</evidence>
<feature type="transmembrane region" description="Helical" evidence="1">
    <location>
        <begin position="12"/>
        <end position="35"/>
    </location>
</feature>
<evidence type="ECO:0008006" key="4">
    <source>
        <dbReference type="Google" id="ProtNLM"/>
    </source>
</evidence>
<organism evidence="2 3">
    <name type="scientific">Mycena metata</name>
    <dbReference type="NCBI Taxonomy" id="1033252"/>
    <lineage>
        <taxon>Eukaryota</taxon>
        <taxon>Fungi</taxon>
        <taxon>Dikarya</taxon>
        <taxon>Basidiomycota</taxon>
        <taxon>Agaricomycotina</taxon>
        <taxon>Agaricomycetes</taxon>
        <taxon>Agaricomycetidae</taxon>
        <taxon>Agaricales</taxon>
        <taxon>Marasmiineae</taxon>
        <taxon>Mycenaceae</taxon>
        <taxon>Mycena</taxon>
    </lineage>
</organism>
<feature type="transmembrane region" description="Helical" evidence="1">
    <location>
        <begin position="390"/>
        <end position="418"/>
    </location>
</feature>
<proteinExistence type="predicted"/>
<comment type="caution">
    <text evidence="2">The sequence shown here is derived from an EMBL/GenBank/DDBJ whole genome shotgun (WGS) entry which is preliminary data.</text>
</comment>
<evidence type="ECO:0000313" key="2">
    <source>
        <dbReference type="EMBL" id="KAJ7729473.1"/>
    </source>
</evidence>
<keyword evidence="3" id="KW-1185">Reference proteome</keyword>
<dbReference type="AlphaFoldDB" id="A0AAD7HW34"/>
<dbReference type="Proteomes" id="UP001215598">
    <property type="component" value="Unassembled WGS sequence"/>
</dbReference>
<dbReference type="EMBL" id="JARKIB010000165">
    <property type="protein sequence ID" value="KAJ7729473.1"/>
    <property type="molecule type" value="Genomic_DNA"/>
</dbReference>
<keyword evidence="1" id="KW-1133">Transmembrane helix</keyword>
<name>A0AAD7HW34_9AGAR</name>
<keyword evidence="1" id="KW-0812">Transmembrane</keyword>
<reference evidence="2" key="1">
    <citation type="submission" date="2023-03" db="EMBL/GenBank/DDBJ databases">
        <title>Massive genome expansion in bonnet fungi (Mycena s.s.) driven by repeated elements and novel gene families across ecological guilds.</title>
        <authorList>
            <consortium name="Lawrence Berkeley National Laboratory"/>
            <person name="Harder C.B."/>
            <person name="Miyauchi S."/>
            <person name="Viragh M."/>
            <person name="Kuo A."/>
            <person name="Thoen E."/>
            <person name="Andreopoulos B."/>
            <person name="Lu D."/>
            <person name="Skrede I."/>
            <person name="Drula E."/>
            <person name="Henrissat B."/>
            <person name="Morin E."/>
            <person name="Kohler A."/>
            <person name="Barry K."/>
            <person name="LaButti K."/>
            <person name="Morin E."/>
            <person name="Salamov A."/>
            <person name="Lipzen A."/>
            <person name="Mereny Z."/>
            <person name="Hegedus B."/>
            <person name="Baldrian P."/>
            <person name="Stursova M."/>
            <person name="Weitz H."/>
            <person name="Taylor A."/>
            <person name="Grigoriev I.V."/>
            <person name="Nagy L.G."/>
            <person name="Martin F."/>
            <person name="Kauserud H."/>
        </authorList>
    </citation>
    <scope>NUCLEOTIDE SEQUENCE</scope>
    <source>
        <strain evidence="2">CBHHK182m</strain>
    </source>
</reference>
<sequence>MPSLGYPVTRDFPGQVFAPAAFTGAIIALVFLVIINAASAGYETVSEFNADFNVTRTHWFNQHLPFLVPKPGTLCDPRLLGLGDTITTNYTLFQYTIASIDLPNIDGSGLSYRGWTLDNCDITSLFVNADANTFVMDFTALVSCRADEAQILTGNDYQITARTDWQESTLSGKYTSLLGAQKALKDRQGGTFNKTKDARGTVLDAITAVASTDFAIRVLNLDAVTSFPSIISFQADFPWCPASLADAPCASQIPPYTAGQAPQQYFASQPAASFNQPLVTDNTSAIISNLVQGIYATVRMDLGNRSPNNFLLNTSRIPEAINATFPSTFPNVANRSLLYSLLVDDGYYASTPGTSSVYDLTGLLPLTLPGPAVLDGVYLCRFLVARSPGAAFIAVVAATLSVFSSGWAAFLAVAAAVVKRRSPGGK</sequence>
<protein>
    <recommendedName>
        <fullName evidence="4">Transmembrane protein</fullName>
    </recommendedName>
</protein>
<keyword evidence="1" id="KW-0472">Membrane</keyword>
<gene>
    <name evidence="2" type="ORF">B0H16DRAFT_1330407</name>
</gene>
<accession>A0AAD7HW34</accession>